<proteinExistence type="predicted"/>
<dbReference type="EMBL" id="JACHBC010000001">
    <property type="protein sequence ID" value="MBB5559288.1"/>
    <property type="molecule type" value="Genomic_DNA"/>
</dbReference>
<dbReference type="RefSeq" id="WP_125461987.1">
    <property type="nucleotide sequence ID" value="NZ_JACHBB010000001.1"/>
</dbReference>
<comment type="caution">
    <text evidence="1">The sequence shown here is derived from an EMBL/GenBank/DDBJ whole genome shotgun (WGS) entry which is preliminary data.</text>
</comment>
<reference evidence="1 2" key="1">
    <citation type="submission" date="2020-08" db="EMBL/GenBank/DDBJ databases">
        <title>Genomic Encyclopedia of Type Strains, Phase IV (KMG-V): Genome sequencing to study the core and pangenomes of soil and plant-associated prokaryotes.</title>
        <authorList>
            <person name="Whitman W."/>
        </authorList>
    </citation>
    <scope>NUCLEOTIDE SEQUENCE [LARGE SCALE GENOMIC DNA]</scope>
    <source>
        <strain evidence="1 2">SEMIA 4034</strain>
    </source>
</reference>
<dbReference type="AlphaFoldDB" id="A0A7W8UK17"/>
<dbReference type="Proteomes" id="UP000528824">
    <property type="component" value="Unassembled WGS sequence"/>
</dbReference>
<accession>A0A7W8UK17</accession>
<evidence type="ECO:0000313" key="2">
    <source>
        <dbReference type="Proteomes" id="UP000528824"/>
    </source>
</evidence>
<gene>
    <name evidence="1" type="ORF">GGI59_000915</name>
</gene>
<organism evidence="1 2">
    <name type="scientific">Rhizobium lentis</name>
    <dbReference type="NCBI Taxonomy" id="1138194"/>
    <lineage>
        <taxon>Bacteria</taxon>
        <taxon>Pseudomonadati</taxon>
        <taxon>Pseudomonadota</taxon>
        <taxon>Alphaproteobacteria</taxon>
        <taxon>Hyphomicrobiales</taxon>
        <taxon>Rhizobiaceae</taxon>
        <taxon>Rhizobium/Agrobacterium group</taxon>
        <taxon>Rhizobium</taxon>
    </lineage>
</organism>
<sequence>MVFSSIWTGFHKAISRLCPDRGGAMAAQALRGLNFRHDFNGADVAGNDPGVAGSQLAGGALSAAWSRAAHMSCLKIGELVRKIALCKFMVKTLLKALAL</sequence>
<keyword evidence="2" id="KW-1185">Reference proteome</keyword>
<name>A0A7W8UK17_9HYPH</name>
<protein>
    <submittedName>
        <fullName evidence="1">Uncharacterized protein</fullName>
    </submittedName>
</protein>
<evidence type="ECO:0000313" key="1">
    <source>
        <dbReference type="EMBL" id="MBB5559288.1"/>
    </source>
</evidence>